<evidence type="ECO:0000313" key="3">
    <source>
        <dbReference type="EMBL" id="GBO16448.1"/>
    </source>
</evidence>
<evidence type="ECO:0000313" key="4">
    <source>
        <dbReference type="Proteomes" id="UP000499080"/>
    </source>
</evidence>
<comment type="caution">
    <text evidence="3">The sequence shown here is derived from an EMBL/GenBank/DDBJ whole genome shotgun (WGS) entry which is preliminary data.</text>
</comment>
<name>A0A4Y2UU94_ARAVE</name>
<dbReference type="Proteomes" id="UP000499080">
    <property type="component" value="Unassembled WGS sequence"/>
</dbReference>
<keyword evidence="1" id="KW-0812">Transmembrane</keyword>
<organism evidence="3 4">
    <name type="scientific">Araneus ventricosus</name>
    <name type="common">Orbweaver spider</name>
    <name type="synonym">Epeira ventricosa</name>
    <dbReference type="NCBI Taxonomy" id="182803"/>
    <lineage>
        <taxon>Eukaryota</taxon>
        <taxon>Metazoa</taxon>
        <taxon>Ecdysozoa</taxon>
        <taxon>Arthropoda</taxon>
        <taxon>Chelicerata</taxon>
        <taxon>Arachnida</taxon>
        <taxon>Araneae</taxon>
        <taxon>Araneomorphae</taxon>
        <taxon>Entelegynae</taxon>
        <taxon>Araneoidea</taxon>
        <taxon>Araneidae</taxon>
        <taxon>Araneus</taxon>
    </lineage>
</organism>
<keyword evidence="1" id="KW-0472">Membrane</keyword>
<keyword evidence="4" id="KW-1185">Reference proteome</keyword>
<dbReference type="AlphaFoldDB" id="A0A4Y2UU94"/>
<dbReference type="EMBL" id="BGPR01040339">
    <property type="protein sequence ID" value="GBO16447.1"/>
    <property type="molecule type" value="Genomic_DNA"/>
</dbReference>
<sequence length="116" mass="13073">MCVCQAAITALRDREQRIRLPSTCTGGRESIPLTEWESLLATEIKSNRTKKNTRITNTGVGEESLDQKTVRVVNTLFWRAGMAHAVLGLIWIFCKKSRHPELRITDHSTFSGWASS</sequence>
<reference evidence="3 4" key="1">
    <citation type="journal article" date="2019" name="Sci. Rep.">
        <title>Orb-weaving spider Araneus ventricosus genome elucidates the spidroin gene catalogue.</title>
        <authorList>
            <person name="Kono N."/>
            <person name="Nakamura H."/>
            <person name="Ohtoshi R."/>
            <person name="Moran D.A.P."/>
            <person name="Shinohara A."/>
            <person name="Yoshida Y."/>
            <person name="Fujiwara M."/>
            <person name="Mori M."/>
            <person name="Tomita M."/>
            <person name="Arakawa K."/>
        </authorList>
    </citation>
    <scope>NUCLEOTIDE SEQUENCE [LARGE SCALE GENOMIC DNA]</scope>
</reference>
<protein>
    <submittedName>
        <fullName evidence="3">Uncharacterized protein</fullName>
    </submittedName>
</protein>
<proteinExistence type="predicted"/>
<dbReference type="EMBL" id="BGPR01040340">
    <property type="protein sequence ID" value="GBO16448.1"/>
    <property type="molecule type" value="Genomic_DNA"/>
</dbReference>
<accession>A0A4Y2UU94</accession>
<feature type="transmembrane region" description="Helical" evidence="1">
    <location>
        <begin position="76"/>
        <end position="94"/>
    </location>
</feature>
<evidence type="ECO:0000313" key="2">
    <source>
        <dbReference type="EMBL" id="GBO16447.1"/>
    </source>
</evidence>
<keyword evidence="1" id="KW-1133">Transmembrane helix</keyword>
<gene>
    <name evidence="2" type="ORF">AVEN_108902_1</name>
    <name evidence="3" type="ORF">AVEN_114344_1</name>
</gene>
<evidence type="ECO:0000256" key="1">
    <source>
        <dbReference type="SAM" id="Phobius"/>
    </source>
</evidence>